<organism evidence="1 2">
    <name type="scientific">Dreissena polymorpha</name>
    <name type="common">Zebra mussel</name>
    <name type="synonym">Mytilus polymorpha</name>
    <dbReference type="NCBI Taxonomy" id="45954"/>
    <lineage>
        <taxon>Eukaryota</taxon>
        <taxon>Metazoa</taxon>
        <taxon>Spiralia</taxon>
        <taxon>Lophotrochozoa</taxon>
        <taxon>Mollusca</taxon>
        <taxon>Bivalvia</taxon>
        <taxon>Autobranchia</taxon>
        <taxon>Heteroconchia</taxon>
        <taxon>Euheterodonta</taxon>
        <taxon>Imparidentia</taxon>
        <taxon>Neoheterodontei</taxon>
        <taxon>Myida</taxon>
        <taxon>Dreissenoidea</taxon>
        <taxon>Dreissenidae</taxon>
        <taxon>Dreissena</taxon>
    </lineage>
</organism>
<reference evidence="1" key="1">
    <citation type="journal article" date="2019" name="bioRxiv">
        <title>The Genome of the Zebra Mussel, Dreissena polymorpha: A Resource for Invasive Species Research.</title>
        <authorList>
            <person name="McCartney M.A."/>
            <person name="Auch B."/>
            <person name="Kono T."/>
            <person name="Mallez S."/>
            <person name="Zhang Y."/>
            <person name="Obille A."/>
            <person name="Becker A."/>
            <person name="Abrahante J.E."/>
            <person name="Garbe J."/>
            <person name="Badalamenti J.P."/>
            <person name="Herman A."/>
            <person name="Mangelson H."/>
            <person name="Liachko I."/>
            <person name="Sullivan S."/>
            <person name="Sone E.D."/>
            <person name="Koren S."/>
            <person name="Silverstein K.A.T."/>
            <person name="Beckman K.B."/>
            <person name="Gohl D.M."/>
        </authorList>
    </citation>
    <scope>NUCLEOTIDE SEQUENCE</scope>
    <source>
        <strain evidence="1">Duluth1</strain>
        <tissue evidence="1">Whole animal</tissue>
    </source>
</reference>
<protein>
    <submittedName>
        <fullName evidence="1">Uncharacterized protein</fullName>
    </submittedName>
</protein>
<keyword evidence="2" id="KW-1185">Reference proteome</keyword>
<dbReference type="Proteomes" id="UP000828390">
    <property type="component" value="Unassembled WGS sequence"/>
</dbReference>
<sequence>MNLVFLKEHRRLLLLQIPAESIEGGFLKRLFSFLYRAFEATMPQDKSFNTGGKKTKNVIMWGAKDVLRVQLGRLLSSMLSDRQDFVHRVWVVAFIAGEPRMQEILRLLVNTPDWGNELAFHLYDLLKHHSGSLSQQQVEDGSRLINLLSSMRCEVWSPSAKLSAIELERLQERKKLMAEYWEGQAKDWFKKVMSLSRRHRQFDILATRLTESAMEVTQTVTQIQTSLRKRFIEYIRQKKTTGIQVKKQWQDVVQNLTHESMELGGLEISHIRGEEGHNGMALGGLEISHVRGKEVHSGMALRGLEISHMRGEEGHSGMALGG</sequence>
<proteinExistence type="predicted"/>
<dbReference type="EMBL" id="JAIWYP010000002">
    <property type="protein sequence ID" value="KAH3864734.1"/>
    <property type="molecule type" value="Genomic_DNA"/>
</dbReference>
<dbReference type="AlphaFoldDB" id="A0A9D4RDY0"/>
<evidence type="ECO:0000313" key="2">
    <source>
        <dbReference type="Proteomes" id="UP000828390"/>
    </source>
</evidence>
<accession>A0A9D4RDY0</accession>
<reference evidence="1" key="2">
    <citation type="submission" date="2020-11" db="EMBL/GenBank/DDBJ databases">
        <authorList>
            <person name="McCartney M.A."/>
            <person name="Auch B."/>
            <person name="Kono T."/>
            <person name="Mallez S."/>
            <person name="Becker A."/>
            <person name="Gohl D.M."/>
            <person name="Silverstein K.A.T."/>
            <person name="Koren S."/>
            <person name="Bechman K.B."/>
            <person name="Herman A."/>
            <person name="Abrahante J.E."/>
            <person name="Garbe J."/>
        </authorList>
    </citation>
    <scope>NUCLEOTIDE SEQUENCE</scope>
    <source>
        <strain evidence="1">Duluth1</strain>
        <tissue evidence="1">Whole animal</tissue>
    </source>
</reference>
<comment type="caution">
    <text evidence="1">The sequence shown here is derived from an EMBL/GenBank/DDBJ whole genome shotgun (WGS) entry which is preliminary data.</text>
</comment>
<gene>
    <name evidence="1" type="ORF">DPMN_027760</name>
</gene>
<evidence type="ECO:0000313" key="1">
    <source>
        <dbReference type="EMBL" id="KAH3864734.1"/>
    </source>
</evidence>
<name>A0A9D4RDY0_DREPO</name>